<organism evidence="2 3">
    <name type="scientific">Pseudomonas putida</name>
    <name type="common">Arthrobacter siderocapsulatus</name>
    <dbReference type="NCBI Taxonomy" id="303"/>
    <lineage>
        <taxon>Bacteria</taxon>
        <taxon>Pseudomonadati</taxon>
        <taxon>Pseudomonadota</taxon>
        <taxon>Gammaproteobacteria</taxon>
        <taxon>Pseudomonadales</taxon>
        <taxon>Pseudomonadaceae</taxon>
        <taxon>Pseudomonas</taxon>
    </lineage>
</organism>
<accession>A0A6I6XY66</accession>
<evidence type="ECO:0000313" key="2">
    <source>
        <dbReference type="EMBL" id="QHG65160.1"/>
    </source>
</evidence>
<dbReference type="AlphaFoldDB" id="A0A6I6XY66"/>
<reference evidence="2 3" key="1">
    <citation type="submission" date="2020-02" db="EMBL/GenBank/DDBJ databases">
        <title>Pseudomonas Putida W5 Complete Genome Assembly.</title>
        <authorList>
            <person name="Yuan Z.-C."/>
            <person name="Shaw G.A."/>
            <person name="Cusano A.D."/>
            <person name="Caddey B.J."/>
            <person name="Weselowski B.J."/>
        </authorList>
    </citation>
    <scope>NUCLEOTIDE SEQUENCE [LARGE SCALE GENOMIC DNA]</scope>
    <source>
        <strain evidence="2 3">W5</strain>
    </source>
</reference>
<keyword evidence="1" id="KW-0472">Membrane</keyword>
<dbReference type="EMBL" id="CP026115">
    <property type="protein sequence ID" value="QHG65160.1"/>
    <property type="molecule type" value="Genomic_DNA"/>
</dbReference>
<evidence type="ECO:0000256" key="1">
    <source>
        <dbReference type="SAM" id="Phobius"/>
    </source>
</evidence>
<proteinExistence type="predicted"/>
<feature type="transmembrane region" description="Helical" evidence="1">
    <location>
        <begin position="97"/>
        <end position="121"/>
    </location>
</feature>
<sequence length="187" mass="20848">MFRFDCRQVTGVIETLKVTATEQGTFTARIVIDGQVLPKVLLPGKIYEEIEPVQRVTLYGIFTKKKDKMENKAIIYAMKGENGTLVAAREYQIKVPILILVSAIPLMILTFIIGCFASPYFIYLLTGSESPSYLVPTTFVWAFWEGIAAGVFMLGCAINFIKKSSDPEGWALIGVAELSQRFSKAFK</sequence>
<feature type="transmembrane region" description="Helical" evidence="1">
    <location>
        <begin position="141"/>
        <end position="161"/>
    </location>
</feature>
<protein>
    <submittedName>
        <fullName evidence="2">Uncharacterized protein</fullName>
    </submittedName>
</protein>
<gene>
    <name evidence="2" type="ORF">C2H86_12310</name>
</gene>
<keyword evidence="1" id="KW-0812">Transmembrane</keyword>
<dbReference type="Proteomes" id="UP000464480">
    <property type="component" value="Chromosome"/>
</dbReference>
<name>A0A6I6XY66_PSEPU</name>
<keyword evidence="1" id="KW-1133">Transmembrane helix</keyword>
<evidence type="ECO:0000313" key="3">
    <source>
        <dbReference type="Proteomes" id="UP000464480"/>
    </source>
</evidence>